<gene>
    <name evidence="1" type="ORF">J2S07_000116</name>
</gene>
<keyword evidence="2" id="KW-1185">Reference proteome</keyword>
<dbReference type="RefSeq" id="WP_307148444.1">
    <property type="nucleotide sequence ID" value="NZ_JAUSTU010000001.1"/>
</dbReference>
<dbReference type="EMBL" id="JAUSTU010000001">
    <property type="protein sequence ID" value="MDQ0153818.1"/>
    <property type="molecule type" value="Genomic_DNA"/>
</dbReference>
<protein>
    <submittedName>
        <fullName evidence="1">Uncharacterized protein</fullName>
    </submittedName>
</protein>
<evidence type="ECO:0000313" key="2">
    <source>
        <dbReference type="Proteomes" id="UP001231362"/>
    </source>
</evidence>
<sequence>MEQNQIASFIVRFHLADIDMESNRKSWRIKVTHVQKDEETLFESIEEATVFMKKVIGEI</sequence>
<comment type="caution">
    <text evidence="1">The sequence shown here is derived from an EMBL/GenBank/DDBJ whole genome shotgun (WGS) entry which is preliminary data.</text>
</comment>
<dbReference type="Proteomes" id="UP001231362">
    <property type="component" value="Unassembled WGS sequence"/>
</dbReference>
<evidence type="ECO:0000313" key="1">
    <source>
        <dbReference type="EMBL" id="MDQ0153818.1"/>
    </source>
</evidence>
<organism evidence="1 2">
    <name type="scientific">Anoxybacillus andreesenii</name>
    <dbReference type="NCBI Taxonomy" id="1325932"/>
    <lineage>
        <taxon>Bacteria</taxon>
        <taxon>Bacillati</taxon>
        <taxon>Bacillota</taxon>
        <taxon>Bacilli</taxon>
        <taxon>Bacillales</taxon>
        <taxon>Anoxybacillaceae</taxon>
        <taxon>Anoxybacillus</taxon>
    </lineage>
</organism>
<reference evidence="1 2" key="1">
    <citation type="submission" date="2023-07" db="EMBL/GenBank/DDBJ databases">
        <title>Genomic Encyclopedia of Type Strains, Phase IV (KMG-IV): sequencing the most valuable type-strain genomes for metagenomic binning, comparative biology and taxonomic classification.</title>
        <authorList>
            <person name="Goeker M."/>
        </authorList>
    </citation>
    <scope>NUCLEOTIDE SEQUENCE [LARGE SCALE GENOMIC DNA]</scope>
    <source>
        <strain evidence="1 2">DSM 23948</strain>
    </source>
</reference>
<proteinExistence type="predicted"/>
<name>A0ABT9UYQ2_9BACL</name>
<accession>A0ABT9UYQ2</accession>